<organism evidence="4 5">
    <name type="scientific">Herbaspirillum aquaticum</name>
    <dbReference type="NCBI Taxonomy" id="568783"/>
    <lineage>
        <taxon>Bacteria</taxon>
        <taxon>Pseudomonadati</taxon>
        <taxon>Pseudomonadota</taxon>
        <taxon>Betaproteobacteria</taxon>
        <taxon>Burkholderiales</taxon>
        <taxon>Oxalobacteraceae</taxon>
        <taxon>Herbaspirillum</taxon>
    </lineage>
</organism>
<feature type="domain" description="DprA winged helix" evidence="3">
    <location>
        <begin position="325"/>
        <end position="382"/>
    </location>
</feature>
<dbReference type="NCBIfam" id="TIGR00732">
    <property type="entry name" value="dprA"/>
    <property type="match status" value="1"/>
</dbReference>
<dbReference type="Gene3D" id="1.10.10.10">
    <property type="entry name" value="Winged helix-like DNA-binding domain superfamily/Winged helix DNA-binding domain"/>
    <property type="match status" value="1"/>
</dbReference>
<dbReference type="SUPFAM" id="SSF102405">
    <property type="entry name" value="MCP/YpsA-like"/>
    <property type="match status" value="1"/>
</dbReference>
<sequence length="389" mass="40648">MYNTSFIPMQEPIHDDMADPATELTAWLRLAMTEGIGPVLARRLLAVFGLPQGIWQADPEALRAVAPAGVAARLLSTPTVQQRERIAATLAWAQVPGQSVITLADANYPPGLLQIADPPLLLYVRGNPALLAGNALAVVGSRNATAQGVQHAGRFSEELSRAGITIVSGLALGIDAAAHAGGLAGPGSTVAVIGTGIDLDYPQRNRALAQRIAEGGCIISEYALGTPPLAANFPRRNRLISGLSRAVLVVEAAAQSGSLITARMAAEQGRDVFAIPGSIHAPLSKGCHQLIRQGAKLVETTQDILDELPGWPGLPKQQAVVQATSSPATEDVDPASRQLLQSLGHDPVDADTLAQRCGLDPAALAGSLLTLELQGWVELLPGARYRRLA</sequence>
<dbReference type="InterPro" id="IPR036388">
    <property type="entry name" value="WH-like_DNA-bd_sf"/>
</dbReference>
<dbReference type="InterPro" id="IPR041614">
    <property type="entry name" value="DprA_WH"/>
</dbReference>
<dbReference type="EMBL" id="NJGV01000010">
    <property type="protein sequence ID" value="OWY34237.1"/>
    <property type="molecule type" value="Genomic_DNA"/>
</dbReference>
<comment type="caution">
    <text evidence="4">The sequence shown here is derived from an EMBL/GenBank/DDBJ whole genome shotgun (WGS) entry which is preliminary data.</text>
</comment>
<dbReference type="Pfam" id="PF02481">
    <property type="entry name" value="DNA_processg_A"/>
    <property type="match status" value="1"/>
</dbReference>
<name>A0A225SX00_9BURK</name>
<evidence type="ECO:0000259" key="3">
    <source>
        <dbReference type="Pfam" id="PF17782"/>
    </source>
</evidence>
<dbReference type="PANTHER" id="PTHR43022">
    <property type="entry name" value="PROTEIN SMF"/>
    <property type="match status" value="1"/>
</dbReference>
<reference evidence="4 5" key="1">
    <citation type="journal article" date="2010" name="Int. J. Syst. Evol. Microbiol.">
        <title>Reclassification of Herbaspirillum putei as a later heterotypic synonym of Herbaspirillum huttiense, with the description of H. huttiense subsp. huttiense subsp. nov. and H. huttiense subsp. putei subsp. nov., comb. nov., and description of Herbaspirillum aquaticum sp. nov.</title>
        <authorList>
            <person name="Dobritsa A.P."/>
            <person name="Reddy M.C."/>
            <person name="Samadpour M."/>
        </authorList>
    </citation>
    <scope>NUCLEOTIDE SEQUENCE [LARGE SCALE GENOMIC DNA]</scope>
    <source>
        <strain evidence="4 5">IEH 4430</strain>
    </source>
</reference>
<dbReference type="SUPFAM" id="SSF47781">
    <property type="entry name" value="RuvA domain 2-like"/>
    <property type="match status" value="1"/>
</dbReference>
<dbReference type="InterPro" id="IPR036390">
    <property type="entry name" value="WH_DNA-bd_sf"/>
</dbReference>
<dbReference type="Gene3D" id="3.40.50.450">
    <property type="match status" value="1"/>
</dbReference>
<accession>A0A225SX00</accession>
<dbReference type="Pfam" id="PF17782">
    <property type="entry name" value="WHD_DprA"/>
    <property type="match status" value="1"/>
</dbReference>
<proteinExistence type="inferred from homology"/>
<dbReference type="InterPro" id="IPR057666">
    <property type="entry name" value="DrpA_SLOG"/>
</dbReference>
<dbReference type="Proteomes" id="UP000214747">
    <property type="component" value="Unassembled WGS sequence"/>
</dbReference>
<comment type="similarity">
    <text evidence="1">Belongs to the DprA/Smf family.</text>
</comment>
<evidence type="ECO:0000313" key="4">
    <source>
        <dbReference type="EMBL" id="OWY34237.1"/>
    </source>
</evidence>
<dbReference type="PANTHER" id="PTHR43022:SF1">
    <property type="entry name" value="PROTEIN SMF"/>
    <property type="match status" value="1"/>
</dbReference>
<dbReference type="GO" id="GO:0009294">
    <property type="term" value="P:DNA-mediated transformation"/>
    <property type="evidence" value="ECO:0007669"/>
    <property type="project" value="InterPro"/>
</dbReference>
<dbReference type="SUPFAM" id="SSF46785">
    <property type="entry name" value="Winged helix' DNA-binding domain"/>
    <property type="match status" value="1"/>
</dbReference>
<evidence type="ECO:0000259" key="2">
    <source>
        <dbReference type="Pfam" id="PF02481"/>
    </source>
</evidence>
<feature type="domain" description="Smf/DprA SLOG" evidence="2">
    <location>
        <begin position="100"/>
        <end position="308"/>
    </location>
</feature>
<protein>
    <submittedName>
        <fullName evidence="4">DNA-protecting protein DprA</fullName>
    </submittedName>
</protein>
<dbReference type="InterPro" id="IPR010994">
    <property type="entry name" value="RuvA_2-like"/>
</dbReference>
<keyword evidence="5" id="KW-1185">Reference proteome</keyword>
<dbReference type="AlphaFoldDB" id="A0A225SX00"/>
<gene>
    <name evidence="4" type="primary">dprA</name>
    <name evidence="4" type="ORF">CEJ45_12630</name>
</gene>
<evidence type="ECO:0000256" key="1">
    <source>
        <dbReference type="ARBA" id="ARBA00006525"/>
    </source>
</evidence>
<evidence type="ECO:0000313" key="5">
    <source>
        <dbReference type="Proteomes" id="UP000214747"/>
    </source>
</evidence>
<dbReference type="InterPro" id="IPR003488">
    <property type="entry name" value="DprA"/>
</dbReference>